<name>A0A9W6FYC8_9BACT</name>
<gene>
    <name evidence="3" type="ORF">GHYDROH2_05680</name>
</gene>
<protein>
    <recommendedName>
        <fullName evidence="5">Pilus assembly protein PilY</fullName>
    </recommendedName>
</protein>
<accession>A0A9W6FYC8</accession>
<keyword evidence="2" id="KW-0732">Signal</keyword>
<evidence type="ECO:0000256" key="1">
    <source>
        <dbReference type="SAM" id="MobiDB-lite"/>
    </source>
</evidence>
<comment type="caution">
    <text evidence="3">The sequence shown here is derived from an EMBL/GenBank/DDBJ whole genome shotgun (WGS) entry which is preliminary data.</text>
</comment>
<evidence type="ECO:0000256" key="2">
    <source>
        <dbReference type="SAM" id="SignalP"/>
    </source>
</evidence>
<feature type="signal peptide" evidence="2">
    <location>
        <begin position="1"/>
        <end position="26"/>
    </location>
</feature>
<feature type="chain" id="PRO_5040797008" description="Pilus assembly protein PilY" evidence="2">
    <location>
        <begin position="27"/>
        <end position="1675"/>
    </location>
</feature>
<dbReference type="Proteomes" id="UP001144352">
    <property type="component" value="Unassembled WGS sequence"/>
</dbReference>
<dbReference type="Gene3D" id="3.40.50.410">
    <property type="entry name" value="von Willebrand factor, type A domain"/>
    <property type="match status" value="1"/>
</dbReference>
<reference evidence="3" key="1">
    <citation type="submission" date="2022-12" db="EMBL/GenBank/DDBJ databases">
        <title>Reference genome sequencing for broad-spectrum identification of bacterial and archaeal isolates by mass spectrometry.</title>
        <authorList>
            <person name="Sekiguchi Y."/>
            <person name="Tourlousse D.M."/>
        </authorList>
    </citation>
    <scope>NUCLEOTIDE SEQUENCE</scope>
    <source>
        <strain evidence="3">H2</strain>
    </source>
</reference>
<dbReference type="RefSeq" id="WP_214187134.1">
    <property type="nucleotide sequence ID" value="NZ_BSDS01000001.1"/>
</dbReference>
<evidence type="ECO:0000313" key="3">
    <source>
        <dbReference type="EMBL" id="GLI37067.1"/>
    </source>
</evidence>
<sequence>MKRNISRLMSLSCLAALLAVASPAVAAMNDYCIQPPFINAPIQPNLLMLIDNSASMYDLAYVDDGLKNTDGTFARQPYYCFDQTFSSSKKYEGYFKQDASYQYDFSTNYFTEVGSIPTTCTMAEGGTVLCKNIGGILLVNIDTGDATRTKYFYATGNYLNWLTASKFDIEKKVLTGGKYVDKACYDSTGKRTDRACLSSTECKSGETCTDVNNFLQPESRGCVGQGFVKEANQSDFVNYTACLDDPNAALGITFMVQGPDQPYNSSAPSPGGQTYINIFKGNYNQCNCQDAINAIATGGNADIKKSVDLCLASTGVTNGYCFKNNAMSCATNADCLVSAAQGKCSGDGSAISCTTDADCNVKIKGKYYNYAPCAGAVAGTDNGPCVLSPQTAQTKTKVSFAQSMQACWQYRTGKGIGIDDINTVKNQCTDIYASLYTCSNDHTKVCTADANCGGGTCTNGPTSIVPGNPGLLCSQKYEGQYYELASGAWTLKSGVTTAQMIDTHEQFCNDFNKPNVTDPTDAPSDTSLYDNVPAILSGIGVEGQLGASVAKLAVRISSATAPTGLVQDYADRIRFGVMEFNDSGSASETATLGTPKVCSNDPFMACTEDVDCGGTNTCNATTAGTNNFDGGRISSYIGDGKCSATTATKCATDANCPSGEHCVPAGVGSHTTDKSPIAAVDMIRAATWTPFSEAFYNAIGYFAKNLTADSTGKTSRSDLRLNSNDFALEMNPVQYRCQSNNILIISDGMSTADQNASVNSLAQLYTAAGGETGACSQYAGSKNLDNLAWIAKHRDIDKFSTSAASTDVPATNSKSINTYVVFTGASNGQAGECNSETLMKQTASNGGGKFYKAENQSLKKDLKDVFDTVANTTASGTAASILSNSEGSGASILQAVFYPKKIFASDTYAYWLGEMQNLWYYVDPNIGKSTVREDTDYDGSTRKLNLLNDKVVEFYFSEADNNTFAKLIQDTNGDGAGDVITDAKVDPDNIKSIWRAGNQLWLRDLSTSPRNIITACLKDTCADTEKTMAFSTANASTLRPYLAVADDTAAGTLIQYVHGTDITGYRSRTVTTKNFLTGNTESHVWKLGDIISSTPRILSSLRLNTYHLSLPSGYNDASYASYLSSNEYKARNLAFVGANDGMLHAFRLGTMDVRASGFNKATLTGSDIGKEVWAFIPKHALPYLQYLATEDYSHLFFVDGPSLIFDATIGKPGNCTSADYAECVKPPSVIDGSKTLDSTKNPWRTILIGSMGLGGAAKNASVSCTDCVKTPITDPKAATDGFGYSSYFAFDFTNQDSPKLLWEFSNPDLGFSTTGPAIIRVGDPIKNGKWYAVFASGPTGPIDTGTHQFLGRSDQPLRLFVVDLLTGDKLATIDAKTSDGQVINNAFAGSLVGSAIDTDRWNSMSAGLYQDDALYFGYVQKDTTTGTWTKGGVLRLMTNQSTNLSDWKLSPVIEGTGPVTSAIGRLQDRKNKNLWLYFGTGRYYFKKTTDNQTDDYSTQQAIYGIKEPCYTSANALNGSCTTTVTKDQLTPQTTDVADALDTGKTQGWYIDLDNASGGYGAERVVSDPTTLTNGLVLFTSFMPTNDPCGFGGNSFLWAVKYNTGYQGPVKALEGKVLIQLSTGAFVEKDLSTTFTDKEKRRSGGAMQGKPPGDQNLVITKSANKPVKKILHIRER</sequence>
<keyword evidence="4" id="KW-1185">Reference proteome</keyword>
<dbReference type="EMBL" id="BSDS01000001">
    <property type="protein sequence ID" value="GLI37067.1"/>
    <property type="molecule type" value="Genomic_DNA"/>
</dbReference>
<feature type="region of interest" description="Disordered" evidence="1">
    <location>
        <begin position="1635"/>
        <end position="1657"/>
    </location>
</feature>
<proteinExistence type="predicted"/>
<evidence type="ECO:0000313" key="4">
    <source>
        <dbReference type="Proteomes" id="UP001144352"/>
    </source>
</evidence>
<dbReference type="InterPro" id="IPR036465">
    <property type="entry name" value="vWFA_dom_sf"/>
</dbReference>
<organism evidence="3 4">
    <name type="scientific">Geobacter hydrogenophilus</name>
    <dbReference type="NCBI Taxonomy" id="40983"/>
    <lineage>
        <taxon>Bacteria</taxon>
        <taxon>Pseudomonadati</taxon>
        <taxon>Thermodesulfobacteriota</taxon>
        <taxon>Desulfuromonadia</taxon>
        <taxon>Geobacterales</taxon>
        <taxon>Geobacteraceae</taxon>
        <taxon>Geobacter</taxon>
    </lineage>
</organism>
<evidence type="ECO:0008006" key="5">
    <source>
        <dbReference type="Google" id="ProtNLM"/>
    </source>
</evidence>